<keyword evidence="1" id="KW-0472">Membrane</keyword>
<dbReference type="Proteomes" id="UP001583177">
    <property type="component" value="Unassembled WGS sequence"/>
</dbReference>
<name>A0ABR3XGF4_9PEZI</name>
<keyword evidence="1" id="KW-0812">Transmembrane</keyword>
<evidence type="ECO:0000313" key="2">
    <source>
        <dbReference type="EMBL" id="KAL1874811.1"/>
    </source>
</evidence>
<keyword evidence="3" id="KW-1185">Reference proteome</keyword>
<gene>
    <name evidence="2" type="ORF">Daus18300_003352</name>
</gene>
<organism evidence="2 3">
    <name type="scientific">Diaporthe australafricana</name>
    <dbReference type="NCBI Taxonomy" id="127596"/>
    <lineage>
        <taxon>Eukaryota</taxon>
        <taxon>Fungi</taxon>
        <taxon>Dikarya</taxon>
        <taxon>Ascomycota</taxon>
        <taxon>Pezizomycotina</taxon>
        <taxon>Sordariomycetes</taxon>
        <taxon>Sordariomycetidae</taxon>
        <taxon>Diaporthales</taxon>
        <taxon>Diaporthaceae</taxon>
        <taxon>Diaporthe</taxon>
    </lineage>
</organism>
<feature type="transmembrane region" description="Helical" evidence="1">
    <location>
        <begin position="19"/>
        <end position="35"/>
    </location>
</feature>
<reference evidence="2 3" key="1">
    <citation type="journal article" date="2024" name="IMA Fungus">
        <title>IMA Genome - F19 : A genome assembly and annotation guide to empower mycologists, including annotated draft genome sequences of Ceratocystis pirilliformis, Diaporthe australafricana, Fusarium ophioides, Paecilomyces lecythidis, and Sporothrix stenoceras.</title>
        <authorList>
            <person name="Aylward J."/>
            <person name="Wilson A.M."/>
            <person name="Visagie C.M."/>
            <person name="Spraker J."/>
            <person name="Barnes I."/>
            <person name="Buitendag C."/>
            <person name="Ceriani C."/>
            <person name="Del Mar Angel L."/>
            <person name="du Plessis D."/>
            <person name="Fuchs T."/>
            <person name="Gasser K."/>
            <person name="Kramer D."/>
            <person name="Li W."/>
            <person name="Munsamy K."/>
            <person name="Piso A."/>
            <person name="Price J.L."/>
            <person name="Sonnekus B."/>
            <person name="Thomas C."/>
            <person name="van der Nest A."/>
            <person name="van Dijk A."/>
            <person name="van Heerden A."/>
            <person name="van Vuuren N."/>
            <person name="Yilmaz N."/>
            <person name="Duong T.A."/>
            <person name="van der Merwe N.A."/>
            <person name="Wingfield M.J."/>
            <person name="Wingfield B.D."/>
        </authorList>
    </citation>
    <scope>NUCLEOTIDE SEQUENCE [LARGE SCALE GENOMIC DNA]</scope>
    <source>
        <strain evidence="2 3">CMW 18300</strain>
    </source>
</reference>
<accession>A0ABR3XGF4</accession>
<dbReference type="EMBL" id="JAWRVE010000021">
    <property type="protein sequence ID" value="KAL1874811.1"/>
    <property type="molecule type" value="Genomic_DNA"/>
</dbReference>
<evidence type="ECO:0000313" key="3">
    <source>
        <dbReference type="Proteomes" id="UP001583177"/>
    </source>
</evidence>
<sequence>MAVCQISANSGSYGVGTRIAFYLQWFGMIITSWVLESDALNLKFINALTTAATSVGLVLNLGKLQSHFQTICDLIVAAIITVAIELVIFWNKIKGANDLDSAAQLMPPVITGAYLRLQRQEKRSSLKKEEYTQEAEALFVPSPSLAEGLTSISRFPG</sequence>
<feature type="transmembrane region" description="Helical" evidence="1">
    <location>
        <begin position="68"/>
        <end position="90"/>
    </location>
</feature>
<comment type="caution">
    <text evidence="2">The sequence shown here is derived from an EMBL/GenBank/DDBJ whole genome shotgun (WGS) entry which is preliminary data.</text>
</comment>
<proteinExistence type="predicted"/>
<keyword evidence="1" id="KW-1133">Transmembrane helix</keyword>
<evidence type="ECO:0000256" key="1">
    <source>
        <dbReference type="SAM" id="Phobius"/>
    </source>
</evidence>
<protein>
    <submittedName>
        <fullName evidence="2">Uncharacterized protein</fullName>
    </submittedName>
</protein>